<keyword evidence="6" id="KW-0808">Transferase</keyword>
<dbReference type="SUPFAM" id="SSF47384">
    <property type="entry name" value="Homodimeric domain of signal transducing histidine kinase"/>
    <property type="match status" value="1"/>
</dbReference>
<dbReference type="InterPro" id="IPR004358">
    <property type="entry name" value="Sig_transdc_His_kin-like_C"/>
</dbReference>
<evidence type="ECO:0000313" key="14">
    <source>
        <dbReference type="EMBL" id="MCP8888809.1"/>
    </source>
</evidence>
<sequence length="414" mass="45350">MLSRLAGQAPLLLGLAGLIAGFVAIGGLRIDVALLGYLVLVGFVALLPQPVVTLTRTVEVQPVASVAPAGDDMLPAFVEALGDPCLVLDSRAEVLHRNGAAARQYPSLQPGRVLTLVMRNPDMVASIEASLRTGEARSFELHETLPSETWDRIVVAPLRRPDRDWFADENRQLLVTFQSLTELKRVDALRTDFIANASHELRTPLASLVGFIDTLLGPAARDAEAREKFLGIMRTQADRMSRLIDDLLSLSRIEMHQHVRPTGSVDLSALLREVREGLQTQAKAADIQVVLTMPQAPVTVTGDRGQLYEVFENLIDNAIKYGADGKSVEVTLVQVDRSGLRHMVSVVDHGPGVEPEHVPRMTERFYRIDAEVSRKKKGTGLGLAIVKHIIQRHRGQMSIKSKPGEGLRVEVLLP</sequence>
<comment type="subcellular location">
    <subcellularLocation>
        <location evidence="2">Cell membrane</location>
    </subcellularLocation>
</comment>
<dbReference type="GO" id="GO:0004721">
    <property type="term" value="F:phosphoprotein phosphatase activity"/>
    <property type="evidence" value="ECO:0007669"/>
    <property type="project" value="TreeGrafter"/>
</dbReference>
<dbReference type="PANTHER" id="PTHR45453">
    <property type="entry name" value="PHOSPHATE REGULON SENSOR PROTEIN PHOR"/>
    <property type="match status" value="1"/>
</dbReference>
<keyword evidence="4" id="KW-1003">Cell membrane</keyword>
<comment type="caution">
    <text evidence="14">The sequence shown here is derived from an EMBL/GenBank/DDBJ whole genome shotgun (WGS) entry which is preliminary data.</text>
</comment>
<keyword evidence="7" id="KW-0547">Nucleotide-binding</keyword>
<proteinExistence type="predicted"/>
<dbReference type="GO" id="GO:0005886">
    <property type="term" value="C:plasma membrane"/>
    <property type="evidence" value="ECO:0007669"/>
    <property type="project" value="UniProtKB-SubCell"/>
</dbReference>
<protein>
    <recommendedName>
        <fullName evidence="3">histidine kinase</fullName>
        <ecNumber evidence="3">2.7.13.3</ecNumber>
    </recommendedName>
</protein>
<dbReference type="PRINTS" id="PR00344">
    <property type="entry name" value="BCTRLSENSOR"/>
</dbReference>
<dbReference type="FunFam" id="3.30.565.10:FF:000006">
    <property type="entry name" value="Sensor histidine kinase WalK"/>
    <property type="match status" value="1"/>
</dbReference>
<dbReference type="SMART" id="SM00387">
    <property type="entry name" value="HATPase_c"/>
    <property type="match status" value="1"/>
</dbReference>
<gene>
    <name evidence="14" type="ORF">NF348_16980</name>
</gene>
<evidence type="ECO:0000256" key="6">
    <source>
        <dbReference type="ARBA" id="ARBA00022679"/>
    </source>
</evidence>
<evidence type="ECO:0000256" key="8">
    <source>
        <dbReference type="ARBA" id="ARBA00022777"/>
    </source>
</evidence>
<keyword evidence="8" id="KW-0418">Kinase</keyword>
<dbReference type="InterPro" id="IPR050351">
    <property type="entry name" value="BphY/WalK/GraS-like"/>
</dbReference>
<dbReference type="EMBL" id="JAMWDU010000007">
    <property type="protein sequence ID" value="MCP8888809.1"/>
    <property type="molecule type" value="Genomic_DNA"/>
</dbReference>
<evidence type="ECO:0000259" key="13">
    <source>
        <dbReference type="PROSITE" id="PS50109"/>
    </source>
</evidence>
<keyword evidence="12" id="KW-1133">Transmembrane helix</keyword>
<name>A0A9Q4ARZ4_9HYPH</name>
<evidence type="ECO:0000256" key="1">
    <source>
        <dbReference type="ARBA" id="ARBA00000085"/>
    </source>
</evidence>
<dbReference type="GO" id="GO:0016036">
    <property type="term" value="P:cellular response to phosphate starvation"/>
    <property type="evidence" value="ECO:0007669"/>
    <property type="project" value="TreeGrafter"/>
</dbReference>
<keyword evidence="15" id="KW-1185">Reference proteome</keyword>
<evidence type="ECO:0000256" key="9">
    <source>
        <dbReference type="ARBA" id="ARBA00022840"/>
    </source>
</evidence>
<feature type="transmembrane region" description="Helical" evidence="12">
    <location>
        <begin position="32"/>
        <end position="52"/>
    </location>
</feature>
<accession>A0A9Q4ARZ4</accession>
<dbReference type="InterPro" id="IPR003594">
    <property type="entry name" value="HATPase_dom"/>
</dbReference>
<dbReference type="RefSeq" id="WP_254675781.1">
    <property type="nucleotide sequence ID" value="NZ_JAMWDU010000007.1"/>
</dbReference>
<reference evidence="14" key="1">
    <citation type="submission" date="2022-06" db="EMBL/GenBank/DDBJ databases">
        <title>Devosia sp. XJ19-45 genome assembly.</title>
        <authorList>
            <person name="Li B."/>
            <person name="Cai M."/>
            <person name="Nie G."/>
            <person name="Li W."/>
        </authorList>
    </citation>
    <scope>NUCLEOTIDE SEQUENCE</scope>
    <source>
        <strain evidence="14">XJ19-45</strain>
    </source>
</reference>
<keyword evidence="12" id="KW-0812">Transmembrane</keyword>
<comment type="catalytic activity">
    <reaction evidence="1">
        <text>ATP + protein L-histidine = ADP + protein N-phospho-L-histidine.</text>
        <dbReference type="EC" id="2.7.13.3"/>
    </reaction>
</comment>
<evidence type="ECO:0000256" key="10">
    <source>
        <dbReference type="ARBA" id="ARBA00023012"/>
    </source>
</evidence>
<evidence type="ECO:0000256" key="12">
    <source>
        <dbReference type="SAM" id="Phobius"/>
    </source>
</evidence>
<dbReference type="Pfam" id="PF00512">
    <property type="entry name" value="HisKA"/>
    <property type="match status" value="1"/>
</dbReference>
<dbReference type="InterPro" id="IPR005467">
    <property type="entry name" value="His_kinase_dom"/>
</dbReference>
<dbReference type="AlphaFoldDB" id="A0A9Q4ARZ4"/>
<dbReference type="PANTHER" id="PTHR45453:SF1">
    <property type="entry name" value="PHOSPHATE REGULON SENSOR PROTEIN PHOR"/>
    <property type="match status" value="1"/>
</dbReference>
<dbReference type="Proteomes" id="UP001060275">
    <property type="component" value="Unassembled WGS sequence"/>
</dbReference>
<dbReference type="PROSITE" id="PS50109">
    <property type="entry name" value="HIS_KIN"/>
    <property type="match status" value="1"/>
</dbReference>
<dbReference type="InterPro" id="IPR036097">
    <property type="entry name" value="HisK_dim/P_sf"/>
</dbReference>
<dbReference type="Pfam" id="PF02518">
    <property type="entry name" value="HATPase_c"/>
    <property type="match status" value="1"/>
</dbReference>
<dbReference type="InterPro" id="IPR036890">
    <property type="entry name" value="HATPase_C_sf"/>
</dbReference>
<evidence type="ECO:0000256" key="7">
    <source>
        <dbReference type="ARBA" id="ARBA00022741"/>
    </source>
</evidence>
<keyword evidence="10" id="KW-0902">Two-component regulatory system</keyword>
<evidence type="ECO:0000313" key="15">
    <source>
        <dbReference type="Proteomes" id="UP001060275"/>
    </source>
</evidence>
<dbReference type="Gene3D" id="3.30.565.10">
    <property type="entry name" value="Histidine kinase-like ATPase, C-terminal domain"/>
    <property type="match status" value="1"/>
</dbReference>
<feature type="domain" description="Histidine kinase" evidence="13">
    <location>
        <begin position="196"/>
        <end position="414"/>
    </location>
</feature>
<dbReference type="EC" id="2.7.13.3" evidence="3"/>
<dbReference type="GO" id="GO:0000155">
    <property type="term" value="F:phosphorelay sensor kinase activity"/>
    <property type="evidence" value="ECO:0007669"/>
    <property type="project" value="InterPro"/>
</dbReference>
<dbReference type="FunFam" id="1.10.287.130:FF:000008">
    <property type="entry name" value="Two-component sensor histidine kinase"/>
    <property type="match status" value="1"/>
</dbReference>
<dbReference type="InterPro" id="IPR003661">
    <property type="entry name" value="HisK_dim/P_dom"/>
</dbReference>
<feature type="transmembrane region" description="Helical" evidence="12">
    <location>
        <begin position="6"/>
        <end position="25"/>
    </location>
</feature>
<dbReference type="Gene3D" id="1.10.287.130">
    <property type="match status" value="1"/>
</dbReference>
<evidence type="ECO:0000256" key="4">
    <source>
        <dbReference type="ARBA" id="ARBA00022475"/>
    </source>
</evidence>
<keyword evidence="5" id="KW-0597">Phosphoprotein</keyword>
<dbReference type="CDD" id="cd00082">
    <property type="entry name" value="HisKA"/>
    <property type="match status" value="1"/>
</dbReference>
<keyword evidence="11 12" id="KW-0472">Membrane</keyword>
<organism evidence="14 15">
    <name type="scientific">Devosia ureilytica</name>
    <dbReference type="NCBI Taxonomy" id="2952754"/>
    <lineage>
        <taxon>Bacteria</taxon>
        <taxon>Pseudomonadati</taxon>
        <taxon>Pseudomonadota</taxon>
        <taxon>Alphaproteobacteria</taxon>
        <taxon>Hyphomicrobiales</taxon>
        <taxon>Devosiaceae</taxon>
        <taxon>Devosia</taxon>
    </lineage>
</organism>
<dbReference type="SUPFAM" id="SSF55874">
    <property type="entry name" value="ATPase domain of HSP90 chaperone/DNA topoisomerase II/histidine kinase"/>
    <property type="match status" value="1"/>
</dbReference>
<evidence type="ECO:0000256" key="3">
    <source>
        <dbReference type="ARBA" id="ARBA00012438"/>
    </source>
</evidence>
<dbReference type="GO" id="GO:0005524">
    <property type="term" value="F:ATP binding"/>
    <property type="evidence" value="ECO:0007669"/>
    <property type="project" value="UniProtKB-KW"/>
</dbReference>
<evidence type="ECO:0000256" key="2">
    <source>
        <dbReference type="ARBA" id="ARBA00004236"/>
    </source>
</evidence>
<dbReference type="SMART" id="SM00388">
    <property type="entry name" value="HisKA"/>
    <property type="match status" value="1"/>
</dbReference>
<keyword evidence="9 14" id="KW-0067">ATP-binding</keyword>
<evidence type="ECO:0000256" key="11">
    <source>
        <dbReference type="ARBA" id="ARBA00023136"/>
    </source>
</evidence>
<evidence type="ECO:0000256" key="5">
    <source>
        <dbReference type="ARBA" id="ARBA00022553"/>
    </source>
</evidence>